<evidence type="ECO:0000313" key="4">
    <source>
        <dbReference type="Proteomes" id="UP000242444"/>
    </source>
</evidence>
<dbReference type="Pfam" id="PF02492">
    <property type="entry name" value="cobW"/>
    <property type="match status" value="1"/>
</dbReference>
<dbReference type="SMART" id="SM00833">
    <property type="entry name" value="CobW_C"/>
    <property type="match status" value="1"/>
</dbReference>
<sequence length="429" mass="45827">MTDTPRVPLVLIAGLATGPCATLADRLCDDDPGTAVVHHELRDIESGVVRRRLRLGGRDQLTVLELAHGCVSCTLREDLLPLLRTLAGIPRVRRIVVHLDEAMEPEPVCWAVRNVLVGDRPVIEDVRIEGVLAVLDAATWLDDVTGDEVLAERGLRASPEDERTVAQVALAQAEFADVLVHSGSAPDAWTAARTAAVLDRTAPSAPRLDLETLDIGAIRAAIPAAARRGEVTDMHGPLLRGEPPLHADCGIAVLLYTARRPFHPGRLHEAIDVLLDGVIRTRGRAWVASQPDTAFWIESAGGGLGIGHAGAWLAAEDGPAWEDVSPERSALAALRWDPEFGDRAQELVVVTGHATPEEVGSALDAALLTDNELGGGPTAWLAYPDPFGDWHEEPCEDNDVPADRHDAQVAPATEGPHGESRGGEGKEQQ</sequence>
<keyword evidence="4" id="KW-1185">Reference proteome</keyword>
<accession>A0A263D4W4</accession>
<gene>
    <name evidence="3" type="ORF">CFN78_15675</name>
</gene>
<dbReference type="Pfam" id="PF07683">
    <property type="entry name" value="CobW_C"/>
    <property type="match status" value="1"/>
</dbReference>
<dbReference type="AlphaFoldDB" id="A0A263D4W4"/>
<proteinExistence type="predicted"/>
<dbReference type="PANTHER" id="PTHR43603">
    <property type="entry name" value="COBW DOMAIN-CONTAINING PROTEIN DDB_G0274527"/>
    <property type="match status" value="1"/>
</dbReference>
<name>A0A263D4W4_9PSEU</name>
<dbReference type="RefSeq" id="WP_094863515.1">
    <property type="nucleotide sequence ID" value="NZ_NKYE01000008.1"/>
</dbReference>
<dbReference type="InterPro" id="IPR011629">
    <property type="entry name" value="CobW-like_C"/>
</dbReference>
<dbReference type="InterPro" id="IPR051927">
    <property type="entry name" value="Zn_Chap_cDPG_Synth"/>
</dbReference>
<dbReference type="NCBIfam" id="NF047431">
    <property type="entry name" value="hiber_recruit"/>
    <property type="match status" value="1"/>
</dbReference>
<organism evidence="3 4">
    <name type="scientific">Amycolatopsis antarctica</name>
    <dbReference type="NCBI Taxonomy" id="1854586"/>
    <lineage>
        <taxon>Bacteria</taxon>
        <taxon>Bacillati</taxon>
        <taxon>Actinomycetota</taxon>
        <taxon>Actinomycetes</taxon>
        <taxon>Pseudonocardiales</taxon>
        <taxon>Pseudonocardiaceae</taxon>
        <taxon>Amycolatopsis</taxon>
    </lineage>
</organism>
<evidence type="ECO:0000313" key="3">
    <source>
        <dbReference type="EMBL" id="OZM72415.1"/>
    </source>
</evidence>
<dbReference type="OrthoDB" id="9808822at2"/>
<dbReference type="EMBL" id="NKYE01000008">
    <property type="protein sequence ID" value="OZM72415.1"/>
    <property type="molecule type" value="Genomic_DNA"/>
</dbReference>
<dbReference type="Gene3D" id="3.40.50.300">
    <property type="entry name" value="P-loop containing nucleotide triphosphate hydrolases"/>
    <property type="match status" value="1"/>
</dbReference>
<dbReference type="SUPFAM" id="SSF90002">
    <property type="entry name" value="Hypothetical protein YjiA, C-terminal domain"/>
    <property type="match status" value="1"/>
</dbReference>
<dbReference type="InterPro" id="IPR003495">
    <property type="entry name" value="CobW/HypB/UreG_nucleotide-bd"/>
</dbReference>
<dbReference type="PANTHER" id="PTHR43603:SF1">
    <property type="entry name" value="ZINC-REGULATED GTPASE METALLOPROTEIN ACTIVATOR 1"/>
    <property type="match status" value="1"/>
</dbReference>
<evidence type="ECO:0000259" key="2">
    <source>
        <dbReference type="SMART" id="SM00833"/>
    </source>
</evidence>
<comment type="caution">
    <text evidence="3">The sequence shown here is derived from an EMBL/GenBank/DDBJ whole genome shotgun (WGS) entry which is preliminary data.</text>
</comment>
<feature type="domain" description="CobW C-terminal" evidence="2">
    <location>
        <begin position="251"/>
        <end position="367"/>
    </location>
</feature>
<dbReference type="Proteomes" id="UP000242444">
    <property type="component" value="Unassembled WGS sequence"/>
</dbReference>
<protein>
    <submittedName>
        <fullName evidence="3">Cobalamin biosynthesis protein CobW</fullName>
    </submittedName>
</protein>
<dbReference type="InParanoid" id="A0A263D4W4"/>
<evidence type="ECO:0000256" key="1">
    <source>
        <dbReference type="SAM" id="MobiDB-lite"/>
    </source>
</evidence>
<feature type="compositionally biased region" description="Basic and acidic residues" evidence="1">
    <location>
        <begin position="416"/>
        <end position="429"/>
    </location>
</feature>
<feature type="region of interest" description="Disordered" evidence="1">
    <location>
        <begin position="388"/>
        <end position="429"/>
    </location>
</feature>
<reference evidence="3 4" key="1">
    <citation type="submission" date="2017-07" db="EMBL/GenBank/DDBJ databases">
        <title>Amycolatopsis antarcticus sp. nov., isolated from the surface of an Antarcticus brown macroalga.</title>
        <authorList>
            <person name="Wang J."/>
            <person name="Leiva S."/>
            <person name="Huang J."/>
            <person name="Huang Y."/>
        </authorList>
    </citation>
    <scope>NUCLEOTIDE SEQUENCE [LARGE SCALE GENOMIC DNA]</scope>
    <source>
        <strain evidence="3 4">AU-G6</strain>
    </source>
</reference>
<dbReference type="InterPro" id="IPR027417">
    <property type="entry name" value="P-loop_NTPase"/>
</dbReference>